<dbReference type="GO" id="GO:0005886">
    <property type="term" value="C:plasma membrane"/>
    <property type="evidence" value="ECO:0007669"/>
    <property type="project" value="UniProtKB-SubCell"/>
</dbReference>
<gene>
    <name evidence="9" type="ORF">B1B_04970</name>
    <name evidence="8" type="ORF">B2A_13943</name>
</gene>
<accession>T0ZQ70</accession>
<keyword evidence="5" id="KW-0812">Transmembrane</keyword>
<evidence type="ECO:0000256" key="6">
    <source>
        <dbReference type="ARBA" id="ARBA00022927"/>
    </source>
</evidence>
<reference evidence="8" key="1">
    <citation type="submission" date="2013-08" db="EMBL/GenBank/DDBJ databases">
        <authorList>
            <person name="Mendez C."/>
            <person name="Richter M."/>
            <person name="Ferrer M."/>
            <person name="Sanchez J."/>
        </authorList>
    </citation>
    <scope>NUCLEOTIDE SEQUENCE</scope>
</reference>
<dbReference type="Pfam" id="PF01203">
    <property type="entry name" value="T2SSN"/>
    <property type="match status" value="1"/>
</dbReference>
<evidence type="ECO:0000256" key="7">
    <source>
        <dbReference type="ARBA" id="ARBA00023136"/>
    </source>
</evidence>
<reference evidence="8" key="2">
    <citation type="journal article" date="2014" name="ISME J.">
        <title>Microbial stratification in low pH oxic and suboxic macroscopic growths along an acid mine drainage.</title>
        <authorList>
            <person name="Mendez-Garcia C."/>
            <person name="Mesa V."/>
            <person name="Sprenger R.R."/>
            <person name="Richter M."/>
            <person name="Diez M.S."/>
            <person name="Solano J."/>
            <person name="Bargiela R."/>
            <person name="Golyshina O.V."/>
            <person name="Manteca A."/>
            <person name="Ramos J.L."/>
            <person name="Gallego J.R."/>
            <person name="Llorente I."/>
            <person name="Martins Dos Santos V.A."/>
            <person name="Jensen O.N."/>
            <person name="Pelaez A.I."/>
            <person name="Sanchez J."/>
            <person name="Ferrer M."/>
        </authorList>
    </citation>
    <scope>NUCLEOTIDE SEQUENCE</scope>
</reference>
<evidence type="ECO:0000256" key="2">
    <source>
        <dbReference type="ARBA" id="ARBA00022448"/>
    </source>
</evidence>
<evidence type="ECO:0000256" key="3">
    <source>
        <dbReference type="ARBA" id="ARBA00022475"/>
    </source>
</evidence>
<keyword evidence="3" id="KW-1003">Cell membrane</keyword>
<keyword evidence="2" id="KW-0813">Transport</keyword>
<dbReference type="AlphaFoldDB" id="T0ZQ70"/>
<evidence type="ECO:0000256" key="1">
    <source>
        <dbReference type="ARBA" id="ARBA00004533"/>
    </source>
</evidence>
<dbReference type="GO" id="GO:0015627">
    <property type="term" value="C:type II protein secretion system complex"/>
    <property type="evidence" value="ECO:0007669"/>
    <property type="project" value="InterPro"/>
</dbReference>
<dbReference type="GO" id="GO:0015628">
    <property type="term" value="P:protein secretion by the type II secretion system"/>
    <property type="evidence" value="ECO:0007669"/>
    <property type="project" value="InterPro"/>
</dbReference>
<comment type="subcellular location">
    <subcellularLocation>
        <location evidence="1">Cell inner membrane</location>
    </subcellularLocation>
</comment>
<sequence>MIALVAAGLASYLVILLADFPAAIAWSFVVPQSAPVTARAIHGTIWAGRLDDVSVSRLRLRKLSWTVQGWDLLIGQLAFDIRIQSRYGKGSGTLSDLGTRHWSLRGVHAAIPLDGLSRAFTRIHLKASGTLHLALTHLAVDGPALKALDGTGSAARVTIHSVIPVTLAEVRLEAHSVPRGGSLITFDTGPGGSLLVQGRILLGPARHWKLVARFKPAPHANPTLIRILSGYGAAGPHGFYTLHLKGVLPDLSRIDPDL</sequence>
<keyword evidence="4" id="KW-0997">Cell inner membrane</keyword>
<dbReference type="InterPro" id="IPR022792">
    <property type="entry name" value="T2SS_protein-GspN"/>
</dbReference>
<keyword evidence="6" id="KW-0653">Protein transport</keyword>
<evidence type="ECO:0000256" key="5">
    <source>
        <dbReference type="ARBA" id="ARBA00022692"/>
    </source>
</evidence>
<name>T0ZQ70_9ZZZZ</name>
<comment type="caution">
    <text evidence="8">The sequence shown here is derived from an EMBL/GenBank/DDBJ whole genome shotgun (WGS) entry which is preliminary data.</text>
</comment>
<keyword evidence="7" id="KW-0472">Membrane</keyword>
<organism evidence="8">
    <name type="scientific">mine drainage metagenome</name>
    <dbReference type="NCBI Taxonomy" id="410659"/>
    <lineage>
        <taxon>unclassified sequences</taxon>
        <taxon>metagenomes</taxon>
        <taxon>ecological metagenomes</taxon>
    </lineage>
</organism>
<dbReference type="EMBL" id="AUZY01003111">
    <property type="protein sequence ID" value="EQD70539.1"/>
    <property type="molecule type" value="Genomic_DNA"/>
</dbReference>
<dbReference type="EMBL" id="AUZZ01010104">
    <property type="protein sequence ID" value="EQD30879.1"/>
    <property type="molecule type" value="Genomic_DNA"/>
</dbReference>
<evidence type="ECO:0000256" key="4">
    <source>
        <dbReference type="ARBA" id="ARBA00022519"/>
    </source>
</evidence>
<protein>
    <submittedName>
        <fullName evidence="8">General secretion pathway protein N</fullName>
    </submittedName>
    <submittedName>
        <fullName evidence="9">Type II secretion system protein N</fullName>
    </submittedName>
</protein>
<evidence type="ECO:0000313" key="8">
    <source>
        <dbReference type="EMBL" id="EQD30879.1"/>
    </source>
</evidence>
<evidence type="ECO:0000313" key="9">
    <source>
        <dbReference type="EMBL" id="EQD70539.1"/>
    </source>
</evidence>
<proteinExistence type="predicted"/>